<dbReference type="InterPro" id="IPR045518">
    <property type="entry name" value="2EXR"/>
</dbReference>
<proteinExistence type="predicted"/>
<feature type="domain" description="2EXR" evidence="1">
    <location>
        <begin position="83"/>
        <end position="151"/>
    </location>
</feature>
<evidence type="ECO:0000259" key="1">
    <source>
        <dbReference type="Pfam" id="PF20150"/>
    </source>
</evidence>
<gene>
    <name evidence="2" type="ORF">JX265_010962</name>
</gene>
<organism evidence="2 3">
    <name type="scientific">Neoarthrinium moseri</name>
    <dbReference type="NCBI Taxonomy" id="1658444"/>
    <lineage>
        <taxon>Eukaryota</taxon>
        <taxon>Fungi</taxon>
        <taxon>Dikarya</taxon>
        <taxon>Ascomycota</taxon>
        <taxon>Pezizomycotina</taxon>
        <taxon>Sordariomycetes</taxon>
        <taxon>Xylariomycetidae</taxon>
        <taxon>Amphisphaeriales</taxon>
        <taxon>Apiosporaceae</taxon>
        <taxon>Neoarthrinium</taxon>
    </lineage>
</organism>
<dbReference type="EMBL" id="JAFIMR010000038">
    <property type="protein sequence ID" value="KAI1857932.1"/>
    <property type="molecule type" value="Genomic_DNA"/>
</dbReference>
<name>A0A9P9WD22_9PEZI</name>
<evidence type="ECO:0000313" key="3">
    <source>
        <dbReference type="Proteomes" id="UP000829685"/>
    </source>
</evidence>
<protein>
    <recommendedName>
        <fullName evidence="1">2EXR domain-containing protein</fullName>
    </recommendedName>
</protein>
<reference evidence="2" key="1">
    <citation type="submission" date="2021-03" db="EMBL/GenBank/DDBJ databases">
        <title>Revisited historic fungal species revealed as producer of novel bioactive compounds through whole genome sequencing and comparative genomics.</title>
        <authorList>
            <person name="Vignolle G.A."/>
            <person name="Hochenegger N."/>
            <person name="Mach R.L."/>
            <person name="Mach-Aigner A.R."/>
            <person name="Javad Rahimi M."/>
            <person name="Salim K.A."/>
            <person name="Chan C.M."/>
            <person name="Lim L.B.L."/>
            <person name="Cai F."/>
            <person name="Druzhinina I.S."/>
            <person name="U'Ren J.M."/>
            <person name="Derntl C."/>
        </authorList>
    </citation>
    <scope>NUCLEOTIDE SEQUENCE</scope>
    <source>
        <strain evidence="2">TUCIM 5799</strain>
    </source>
</reference>
<dbReference type="AlphaFoldDB" id="A0A9P9WD22"/>
<dbReference type="Proteomes" id="UP000829685">
    <property type="component" value="Unassembled WGS sequence"/>
</dbReference>
<dbReference type="PANTHER" id="PTHR35910">
    <property type="entry name" value="2EXR DOMAIN-CONTAINING PROTEIN"/>
    <property type="match status" value="1"/>
</dbReference>
<dbReference type="Pfam" id="PF20150">
    <property type="entry name" value="2EXR"/>
    <property type="match status" value="1"/>
</dbReference>
<evidence type="ECO:0000313" key="2">
    <source>
        <dbReference type="EMBL" id="KAI1857932.1"/>
    </source>
</evidence>
<dbReference type="PANTHER" id="PTHR35910:SF6">
    <property type="entry name" value="2EXR DOMAIN-CONTAINING PROTEIN"/>
    <property type="match status" value="1"/>
</dbReference>
<accession>A0A9P9WD22</accession>
<keyword evidence="3" id="KW-1185">Reference proteome</keyword>
<comment type="caution">
    <text evidence="2">The sequence shown here is derived from an EMBL/GenBank/DDBJ whole genome shotgun (WGS) entry which is preliminary data.</text>
</comment>
<sequence length="365" mass="42425">MEYEGPEDPQIGETIIAYDSTYKHLNERDLLYMILARSEVHHESVQHYGQSSRNEIASLRGEVTKLRKEICVLRNLIANDAKFPNFARLPAEVRNMVWNLALPAQVVKITHTRSTGGLRFRFATRNPPPAVSQVCQEARQVARRHGAIRAIEHEVNLTGRLRFRRQMQMDPNHQNPPRFEREWSWFDSYRDMLLVDILDSHSRLPPANGLLQLTRSTESVMLEKTGSLRDQAWLEDLFDPHHFPKLKTVIVPAATIVTRPPKDAPDEAQTYRMNSRSPNVLDMDDEGDMSDIARKLGIEPDKALRYREWTTTRVIEGILVEWATGLDDRGWKIFQKETAERFFLGDRIKFRRVCRLSTCTERRLL</sequence>